<dbReference type="InterPro" id="IPR000965">
    <property type="entry name" value="GPR_dom"/>
</dbReference>
<dbReference type="GO" id="GO:0050661">
    <property type="term" value="F:NADP binding"/>
    <property type="evidence" value="ECO:0007669"/>
    <property type="project" value="InterPro"/>
</dbReference>
<dbReference type="InterPro" id="IPR016162">
    <property type="entry name" value="Ald_DH_N"/>
</dbReference>
<organism evidence="9 10">
    <name type="scientific">Orbus hercynius</name>
    <dbReference type="NCBI Taxonomy" id="593135"/>
    <lineage>
        <taxon>Bacteria</taxon>
        <taxon>Pseudomonadati</taxon>
        <taxon>Pseudomonadota</taxon>
        <taxon>Gammaproteobacteria</taxon>
        <taxon>Orbales</taxon>
        <taxon>Orbaceae</taxon>
        <taxon>Orbus</taxon>
    </lineage>
</organism>
<reference evidence="9 10" key="1">
    <citation type="submission" date="2018-10" db="EMBL/GenBank/DDBJ databases">
        <title>Genomic Encyclopedia of Type Strains, Phase IV (KMG-IV): sequencing the most valuable type-strain genomes for metagenomic binning, comparative biology and taxonomic classification.</title>
        <authorList>
            <person name="Goeker M."/>
        </authorList>
    </citation>
    <scope>NUCLEOTIDE SEQUENCE [LARGE SCALE GENOMIC DNA]</scope>
    <source>
        <strain evidence="9 10">DSM 22228</strain>
    </source>
</reference>
<keyword evidence="7" id="KW-0963">Cytoplasm</keyword>
<evidence type="ECO:0000256" key="2">
    <source>
        <dbReference type="ARBA" id="ARBA00022605"/>
    </source>
</evidence>
<dbReference type="Pfam" id="PF00171">
    <property type="entry name" value="Aldedh"/>
    <property type="match status" value="1"/>
</dbReference>
<dbReference type="Gene3D" id="3.40.605.10">
    <property type="entry name" value="Aldehyde Dehydrogenase, Chain A, domain 1"/>
    <property type="match status" value="1"/>
</dbReference>
<gene>
    <name evidence="7" type="primary">proA</name>
    <name evidence="9" type="ORF">DES39_0624</name>
</gene>
<dbReference type="InterPro" id="IPR016161">
    <property type="entry name" value="Ald_DH/histidinol_DH"/>
</dbReference>
<dbReference type="NCBIfam" id="TIGR00407">
    <property type="entry name" value="proA"/>
    <property type="match status" value="1"/>
</dbReference>
<keyword evidence="3 7" id="KW-0641">Proline biosynthesis</keyword>
<dbReference type="InterPro" id="IPR012134">
    <property type="entry name" value="Glu-5-SA_DH"/>
</dbReference>
<dbReference type="SUPFAM" id="SSF53720">
    <property type="entry name" value="ALDH-like"/>
    <property type="match status" value="1"/>
</dbReference>
<keyword evidence="2 7" id="KW-0028">Amino-acid biosynthesis</keyword>
<name>A0A495RJC6_9GAMM</name>
<dbReference type="Proteomes" id="UP000278542">
    <property type="component" value="Unassembled WGS sequence"/>
</dbReference>
<dbReference type="GO" id="GO:0055129">
    <property type="term" value="P:L-proline biosynthetic process"/>
    <property type="evidence" value="ECO:0007669"/>
    <property type="project" value="UniProtKB-UniRule"/>
</dbReference>
<comment type="caution">
    <text evidence="9">The sequence shown here is derived from an EMBL/GenBank/DDBJ whole genome shotgun (WGS) entry which is preliminary data.</text>
</comment>
<feature type="domain" description="Aldehyde dehydrogenase" evidence="8">
    <location>
        <begin position="7"/>
        <end position="278"/>
    </location>
</feature>
<comment type="subcellular location">
    <subcellularLocation>
        <location evidence="7">Cytoplasm</location>
    </subcellularLocation>
</comment>
<keyword evidence="10" id="KW-1185">Reference proteome</keyword>
<evidence type="ECO:0000313" key="10">
    <source>
        <dbReference type="Proteomes" id="UP000278542"/>
    </source>
</evidence>
<comment type="pathway">
    <text evidence="1 7">Amino-acid biosynthesis; L-proline biosynthesis; L-glutamate 5-semialdehyde from L-glutamate: step 2/2.</text>
</comment>
<dbReference type="PROSITE" id="PS01223">
    <property type="entry name" value="PROA"/>
    <property type="match status" value="1"/>
</dbReference>
<keyword evidence="5 7" id="KW-0560">Oxidoreductase</keyword>
<dbReference type="Gene3D" id="3.40.309.10">
    <property type="entry name" value="Aldehyde Dehydrogenase, Chain A, domain 2"/>
    <property type="match status" value="1"/>
</dbReference>
<dbReference type="HAMAP" id="MF_00412">
    <property type="entry name" value="ProA"/>
    <property type="match status" value="1"/>
</dbReference>
<dbReference type="UniPathway" id="UPA00098">
    <property type="reaction ID" value="UER00360"/>
</dbReference>
<dbReference type="FunFam" id="3.40.309.10:FF:000006">
    <property type="entry name" value="Gamma-glutamyl phosphate reductase"/>
    <property type="match status" value="1"/>
</dbReference>
<accession>A0A495RJC6</accession>
<dbReference type="InterPro" id="IPR015590">
    <property type="entry name" value="Aldehyde_DH_dom"/>
</dbReference>
<evidence type="ECO:0000256" key="5">
    <source>
        <dbReference type="ARBA" id="ARBA00023002"/>
    </source>
</evidence>
<evidence type="ECO:0000256" key="4">
    <source>
        <dbReference type="ARBA" id="ARBA00022857"/>
    </source>
</evidence>
<evidence type="ECO:0000256" key="6">
    <source>
        <dbReference type="ARBA" id="ARBA00049024"/>
    </source>
</evidence>
<dbReference type="EMBL" id="RBWY01000001">
    <property type="protein sequence ID" value="RKS87400.1"/>
    <property type="molecule type" value="Genomic_DNA"/>
</dbReference>
<protein>
    <recommendedName>
        <fullName evidence="7">Gamma-glutamyl phosphate reductase</fullName>
        <shortName evidence="7">GPR</shortName>
        <ecNumber evidence="7">1.2.1.41</ecNumber>
    </recommendedName>
    <alternativeName>
        <fullName evidence="7">Glutamate-5-semialdehyde dehydrogenase</fullName>
    </alternativeName>
    <alternativeName>
        <fullName evidence="7">Glutamyl-gamma-semialdehyde dehydrogenase</fullName>
        <shortName evidence="7">GSA dehydrogenase</shortName>
    </alternativeName>
</protein>
<dbReference type="RefSeq" id="WP_121144296.1">
    <property type="nucleotide sequence ID" value="NZ_RBWY01000001.1"/>
</dbReference>
<dbReference type="PANTHER" id="PTHR11063:SF8">
    <property type="entry name" value="DELTA-1-PYRROLINE-5-CARBOXYLATE SYNTHASE"/>
    <property type="match status" value="1"/>
</dbReference>
<dbReference type="PIRSF" id="PIRSF000151">
    <property type="entry name" value="GPR"/>
    <property type="match status" value="1"/>
</dbReference>
<dbReference type="InterPro" id="IPR016163">
    <property type="entry name" value="Ald_DH_C"/>
</dbReference>
<dbReference type="EC" id="1.2.1.41" evidence="7"/>
<dbReference type="PANTHER" id="PTHR11063">
    <property type="entry name" value="GLUTAMATE SEMIALDEHYDE DEHYDROGENASE"/>
    <property type="match status" value="1"/>
</dbReference>
<evidence type="ECO:0000313" key="9">
    <source>
        <dbReference type="EMBL" id="RKS87400.1"/>
    </source>
</evidence>
<dbReference type="GO" id="GO:0005737">
    <property type="term" value="C:cytoplasm"/>
    <property type="evidence" value="ECO:0007669"/>
    <property type="project" value="UniProtKB-SubCell"/>
</dbReference>
<dbReference type="NCBIfam" id="NF001221">
    <property type="entry name" value="PRK00197.1"/>
    <property type="match status" value="1"/>
</dbReference>
<dbReference type="InterPro" id="IPR020593">
    <property type="entry name" value="G-glutamylP_reductase_CS"/>
</dbReference>
<evidence type="ECO:0000256" key="7">
    <source>
        <dbReference type="HAMAP-Rule" id="MF_00412"/>
    </source>
</evidence>
<dbReference type="GO" id="GO:0004350">
    <property type="term" value="F:glutamate-5-semialdehyde dehydrogenase activity"/>
    <property type="evidence" value="ECO:0007669"/>
    <property type="project" value="UniProtKB-UniRule"/>
</dbReference>
<keyword evidence="4 7" id="KW-0521">NADP</keyword>
<dbReference type="AlphaFoldDB" id="A0A495RJC6"/>
<dbReference type="CDD" id="cd07079">
    <property type="entry name" value="ALDH_F18-19_ProA-GPR"/>
    <property type="match status" value="1"/>
</dbReference>
<comment type="function">
    <text evidence="7">Catalyzes the NADPH-dependent reduction of L-glutamate 5-phosphate into L-glutamate 5-semialdehyde and phosphate. The product spontaneously undergoes cyclization to form 1-pyrroline-5-carboxylate.</text>
</comment>
<dbReference type="OrthoDB" id="9809970at2"/>
<evidence type="ECO:0000256" key="3">
    <source>
        <dbReference type="ARBA" id="ARBA00022650"/>
    </source>
</evidence>
<evidence type="ECO:0000256" key="1">
    <source>
        <dbReference type="ARBA" id="ARBA00004985"/>
    </source>
</evidence>
<sequence length="417" mass="45127">MLIEIGKAAKHASFELSQCSTSQKNAALNCIAELLEQQAERILAANELDMQAAKANGTSEAILDRLLLTTARLASIANDVRKVVTLTDPIGQVIDGSTLDSGLKLQRHRVPLGVIGVIYEARPNVTIDIAALCLKTSNAVILRGGKETVHTNRAMVTVIQQALSQSNLPAAAVQSINHPDRQYINQLLKLDQYVDMIIPRGGAALHKLCREHSTIPVITGGIGVCHMFADESMDFDKALPLIINAKTQRPSTCNTLETLLVHTEIADKFLPKLSQIMADNGVILHADESAFAILKSGVANVLPVTDEELRNEWLSKDLNIVIVDSLDMAVKHIREYGSAHSDAILTRSLPCAERFVNLVDSAAVYVNASTRFTDGGQFGLGAEVAVSTQKLHARGPMGLEALTTYKWIGYGDDLIRA</sequence>
<comment type="similarity">
    <text evidence="7">Belongs to the gamma-glutamyl phosphate reductase family.</text>
</comment>
<evidence type="ECO:0000259" key="8">
    <source>
        <dbReference type="Pfam" id="PF00171"/>
    </source>
</evidence>
<proteinExistence type="inferred from homology"/>
<comment type="catalytic activity">
    <reaction evidence="6 7">
        <text>L-glutamate 5-semialdehyde + phosphate + NADP(+) = L-glutamyl 5-phosphate + NADPH + H(+)</text>
        <dbReference type="Rhea" id="RHEA:19541"/>
        <dbReference type="ChEBI" id="CHEBI:15378"/>
        <dbReference type="ChEBI" id="CHEBI:43474"/>
        <dbReference type="ChEBI" id="CHEBI:57783"/>
        <dbReference type="ChEBI" id="CHEBI:58066"/>
        <dbReference type="ChEBI" id="CHEBI:58274"/>
        <dbReference type="ChEBI" id="CHEBI:58349"/>
        <dbReference type="EC" id="1.2.1.41"/>
    </reaction>
</comment>